<sequence>MLVIFTIFFFIIFVGLHLVLMAGLYLEYRRDLSARNNVLTGTISVSIIIPVHNEANRISALLKSLLKQDYPLIELLFIDDRSTDETASIIHEFSKQFNLEGHLCRLLQLTENPGPNYKQFGLIKGFEAAAGELVLLTDADCELPTTWVSGMVKRMSNLNTGLVIGPVFKKTPQASFLYKTQAFDHVVRYGYLAASTAIGAPGGGFGNNMAVRKSVLDAAGGYGAVPFSVTEDAALISFINQKTPCKIRASLGPDIHVLTETEPTWKQFFIQGLRWTKGGIFSPDRSTRLSFNMLMLMISLGMVALPLLVLESLLWPLPVAVWVAMSMNTIAAIVISGEHLKDLRPIDFLIQIFIIPMLNVVLTLMVLLRLPVYWKGKKV</sequence>
<keyword evidence="4" id="KW-1185">Reference proteome</keyword>
<evidence type="ECO:0000313" key="4">
    <source>
        <dbReference type="Proteomes" id="UP000000503"/>
    </source>
</evidence>
<dbReference type="STRING" id="744872.Spica_2793"/>
<dbReference type="InterPro" id="IPR050834">
    <property type="entry name" value="Glycosyltransf_2"/>
</dbReference>
<evidence type="ECO:0000256" key="1">
    <source>
        <dbReference type="SAM" id="Phobius"/>
    </source>
</evidence>
<dbReference type="EMBL" id="CP002868">
    <property type="protein sequence ID" value="AEJ20889.1"/>
    <property type="molecule type" value="Genomic_DNA"/>
</dbReference>
<keyword evidence="1" id="KW-0812">Transmembrane</keyword>
<dbReference type="InterPro" id="IPR001173">
    <property type="entry name" value="Glyco_trans_2-like"/>
</dbReference>
<keyword evidence="1" id="KW-1133">Transmembrane helix</keyword>
<feature type="domain" description="Glycosyltransferase 2-like" evidence="2">
    <location>
        <begin position="46"/>
        <end position="214"/>
    </location>
</feature>
<keyword evidence="1" id="KW-0472">Membrane</keyword>
<dbReference type="RefSeq" id="WP_013970167.1">
    <property type="nucleotide sequence ID" value="NC_015732.1"/>
</dbReference>
<feature type="transmembrane region" description="Helical" evidence="1">
    <location>
        <begin position="289"/>
        <end position="309"/>
    </location>
</feature>
<gene>
    <name evidence="3" type="ordered locus">Spica_2793</name>
</gene>
<reference evidence="4" key="1">
    <citation type="journal article" date="2013" name="Stand. Genomic Sci.">
        <title>Genome sequence of the thermophilic fresh-water bacterium Spirochaeta caldaria type strain (H1(T)), reclassification of Spirochaeta caldaria, Spirochaeta stenostrepta, and Spirochaeta zuelzerae in the genus Treponema as Treponema caldaria comb. nov., Treponema stenostrepta comb. nov., and Treponema zuelzerae comb. nov., and emendation of the genus Treponema.</title>
        <authorList>
            <person name="Abt B."/>
            <person name="Goker M."/>
            <person name="Scheuner C."/>
            <person name="Han C."/>
            <person name="Lu M."/>
            <person name="Misra M."/>
            <person name="Lapidus A."/>
            <person name="Nolan M."/>
            <person name="Lucas S."/>
            <person name="Hammon N."/>
            <person name="Deshpande S."/>
            <person name="Cheng J.F."/>
            <person name="Tapia R."/>
            <person name="Goodwin L.A."/>
            <person name="Pitluck S."/>
            <person name="Liolios K."/>
            <person name="Pagani I."/>
            <person name="Ivanova N."/>
            <person name="Mavromatis K."/>
            <person name="Mikhailova N."/>
            <person name="Huntemann M."/>
            <person name="Pati A."/>
            <person name="Chen A."/>
            <person name="Palaniappan K."/>
            <person name="Land M."/>
            <person name="Hauser L."/>
            <person name="Jeffries C.D."/>
            <person name="Rohde M."/>
            <person name="Spring S."/>
            <person name="Gronow S."/>
            <person name="Detter J.C."/>
            <person name="Bristow J."/>
            <person name="Eisen J.A."/>
            <person name="Markowitz V."/>
            <person name="Hugenholtz P."/>
            <person name="Kyrpides N.C."/>
            <person name="Woyke T."/>
            <person name="Klenk H.P."/>
        </authorList>
    </citation>
    <scope>NUCLEOTIDE SEQUENCE</scope>
    <source>
        <strain evidence="4">ATCC 51460 / DSM 7334 / H1</strain>
    </source>
</reference>
<protein>
    <submittedName>
        <fullName evidence="3">Glycosyl transferase family 2</fullName>
    </submittedName>
</protein>
<dbReference type="eggNOG" id="COG1215">
    <property type="taxonomic scope" value="Bacteria"/>
</dbReference>
<proteinExistence type="predicted"/>
<dbReference type="PANTHER" id="PTHR43685">
    <property type="entry name" value="GLYCOSYLTRANSFERASE"/>
    <property type="match status" value="1"/>
</dbReference>
<dbReference type="SUPFAM" id="SSF53448">
    <property type="entry name" value="Nucleotide-diphospho-sugar transferases"/>
    <property type="match status" value="1"/>
</dbReference>
<keyword evidence="3" id="KW-0808">Transferase</keyword>
<dbReference type="PANTHER" id="PTHR43685:SF2">
    <property type="entry name" value="GLYCOSYLTRANSFERASE 2-LIKE DOMAIN-CONTAINING PROTEIN"/>
    <property type="match status" value="1"/>
</dbReference>
<evidence type="ECO:0000259" key="2">
    <source>
        <dbReference type="Pfam" id="PF00535"/>
    </source>
</evidence>
<dbReference type="KEGG" id="scd:Spica_2793"/>
<dbReference type="AlphaFoldDB" id="F8F2A7"/>
<dbReference type="Proteomes" id="UP000000503">
    <property type="component" value="Chromosome"/>
</dbReference>
<name>F8F2A7_GRAC1</name>
<feature type="transmembrane region" description="Helical" evidence="1">
    <location>
        <begin position="348"/>
        <end position="370"/>
    </location>
</feature>
<organism evidence="3 4">
    <name type="scientific">Gracilinema caldarium (strain ATCC 51460 / DSM 7334 / H1)</name>
    <name type="common">Treponema caldarium</name>
    <dbReference type="NCBI Taxonomy" id="744872"/>
    <lineage>
        <taxon>Bacteria</taxon>
        <taxon>Pseudomonadati</taxon>
        <taxon>Spirochaetota</taxon>
        <taxon>Spirochaetia</taxon>
        <taxon>Spirochaetales</taxon>
        <taxon>Breznakiellaceae</taxon>
        <taxon>Gracilinema</taxon>
    </lineage>
</organism>
<feature type="transmembrane region" description="Helical" evidence="1">
    <location>
        <begin position="6"/>
        <end position="26"/>
    </location>
</feature>
<dbReference type="HOGENOM" id="CLU_055604_1_1_12"/>
<accession>F8F2A7</accession>
<dbReference type="GO" id="GO:0016740">
    <property type="term" value="F:transferase activity"/>
    <property type="evidence" value="ECO:0007669"/>
    <property type="project" value="UniProtKB-KW"/>
</dbReference>
<dbReference type="InterPro" id="IPR029044">
    <property type="entry name" value="Nucleotide-diphossugar_trans"/>
</dbReference>
<evidence type="ECO:0000313" key="3">
    <source>
        <dbReference type="EMBL" id="AEJ20889.1"/>
    </source>
</evidence>
<dbReference type="Pfam" id="PF00535">
    <property type="entry name" value="Glycos_transf_2"/>
    <property type="match status" value="1"/>
</dbReference>
<dbReference type="Gene3D" id="3.90.550.10">
    <property type="entry name" value="Spore Coat Polysaccharide Biosynthesis Protein SpsA, Chain A"/>
    <property type="match status" value="1"/>
</dbReference>
<feature type="transmembrane region" description="Helical" evidence="1">
    <location>
        <begin position="315"/>
        <end position="336"/>
    </location>
</feature>